<feature type="signal peptide" evidence="12">
    <location>
        <begin position="1"/>
        <end position="20"/>
    </location>
</feature>
<dbReference type="InterPro" id="IPR036942">
    <property type="entry name" value="Beta-barrel_TonB_sf"/>
</dbReference>
<evidence type="ECO:0000256" key="10">
    <source>
        <dbReference type="PROSITE-ProRule" id="PRU01360"/>
    </source>
</evidence>
<dbReference type="SUPFAM" id="SSF56935">
    <property type="entry name" value="Porins"/>
    <property type="match status" value="1"/>
</dbReference>
<evidence type="ECO:0000256" key="5">
    <source>
        <dbReference type="ARBA" id="ARBA00022729"/>
    </source>
</evidence>
<evidence type="ECO:0000259" key="14">
    <source>
        <dbReference type="Pfam" id="PF07715"/>
    </source>
</evidence>
<dbReference type="InterPro" id="IPR012910">
    <property type="entry name" value="Plug_dom"/>
</dbReference>
<dbReference type="PANTHER" id="PTHR30069:SF29">
    <property type="entry name" value="HEMOGLOBIN AND HEMOGLOBIN-HAPTOGLOBIN-BINDING PROTEIN 1-RELATED"/>
    <property type="match status" value="1"/>
</dbReference>
<keyword evidence="2 10" id="KW-0813">Transport</keyword>
<keyword evidence="5 12" id="KW-0732">Signal</keyword>
<dbReference type="GO" id="GO:0044718">
    <property type="term" value="P:siderophore transmembrane transport"/>
    <property type="evidence" value="ECO:0007669"/>
    <property type="project" value="TreeGrafter"/>
</dbReference>
<evidence type="ECO:0000256" key="1">
    <source>
        <dbReference type="ARBA" id="ARBA00004571"/>
    </source>
</evidence>
<comment type="subcellular location">
    <subcellularLocation>
        <location evidence="1 10">Cell outer membrane</location>
        <topology evidence="1 10">Multi-pass membrane protein</topology>
    </subcellularLocation>
</comment>
<accession>A0A1B9Y2S9</accession>
<dbReference type="Gene3D" id="2.170.130.10">
    <property type="entry name" value="TonB-dependent receptor, plug domain"/>
    <property type="match status" value="1"/>
</dbReference>
<dbReference type="GO" id="GO:0015344">
    <property type="term" value="F:siderophore uptake transmembrane transporter activity"/>
    <property type="evidence" value="ECO:0007669"/>
    <property type="project" value="TreeGrafter"/>
</dbReference>
<keyword evidence="8 15" id="KW-0675">Receptor</keyword>
<dbReference type="RefSeq" id="WP_068703197.1">
    <property type="nucleotide sequence ID" value="NZ_MAKX01000001.1"/>
</dbReference>
<dbReference type="InterPro" id="IPR000531">
    <property type="entry name" value="Beta-barrel_TonB"/>
</dbReference>
<keyword evidence="7 10" id="KW-0472">Membrane</keyword>
<comment type="caution">
    <text evidence="15">The sequence shown here is derived from an EMBL/GenBank/DDBJ whole genome shotgun (WGS) entry which is preliminary data.</text>
</comment>
<keyword evidence="3 10" id="KW-1134">Transmembrane beta strand</keyword>
<evidence type="ECO:0000259" key="13">
    <source>
        <dbReference type="Pfam" id="PF00593"/>
    </source>
</evidence>
<keyword evidence="9 10" id="KW-0998">Cell outer membrane</keyword>
<evidence type="ECO:0000256" key="9">
    <source>
        <dbReference type="ARBA" id="ARBA00023237"/>
    </source>
</evidence>
<evidence type="ECO:0000313" key="16">
    <source>
        <dbReference type="Proteomes" id="UP000093186"/>
    </source>
</evidence>
<sequence length="788" mass="90050">MTKLSLSALFCVLFHAFIFSQNTNSVTVKVIDEATQIELPNAHVSIGLKHAYTNLKGNSYFQGINSKKQLLSVTHVGYITHKKLVTFPLKNSVISIALKQDISLLNEVTIAHSTKKVFHKSSSNKQKIDKLFLEQNRDNSLMQTLKDIPGVSTIAIGSGQSKPTIRGLGFNRVVVVENGIKHEAQQWGADHGLEIDQYNVENIEVTKGAASLMHGSDAIAGVISLKNNLLPDVNSFSGELNLTNRSNNDLYGISLGVKQRYKHWYYKARITHEEYGDYKVPTRTITYDNYIFNLHKNYLRNTAGRNHNISVSLGYTSDKINTITTFSNVNAKNGFFANAHGLEVRTSKINYDANNRDIDLPLHKVNHFKITNNTSFLFANNTLDIELGYQINDREEHSEPVPHGYMPKPDSTKERLFNKNTYSFNIKNNHYGFKNHKITTGLNFEYQDNDIDGWGFLIPEYTRLTVGAFLYDQIKINTNLYLDTGIRYDYGVVKTQPYYEWFTSPVTDNNGNITQQQLQRSEKRNLNFKNFSASAGLSYSVKNTSYKINFGKSFRIPLANELASNGVNYHMYRYEEGNTNLQPESSYQVDGEFSLNFKNSFIQITPFANYFDNYIYLSPTSEYYETLQKYQYTQSEVFRYGGEISLEYTPIKTFTFKGSLEYVKATQLSGKKKNFTLPFSPPLTGILSLKYNLNRFFFLKDTSFFSKVRIVSDQDNIVPPEKPTKGYTLVDIGLHTNTFPFSKKHPLKIQGKINNIFNTKAFNHTSFYRLIEVPEPGRNFSITIIQTF</sequence>
<evidence type="ECO:0000256" key="7">
    <source>
        <dbReference type="ARBA" id="ARBA00023136"/>
    </source>
</evidence>
<evidence type="ECO:0000256" key="12">
    <source>
        <dbReference type="SAM" id="SignalP"/>
    </source>
</evidence>
<organism evidence="15 16">
    <name type="scientific">Tenacibaculum soleae</name>
    <dbReference type="NCBI Taxonomy" id="447689"/>
    <lineage>
        <taxon>Bacteria</taxon>
        <taxon>Pseudomonadati</taxon>
        <taxon>Bacteroidota</taxon>
        <taxon>Flavobacteriia</taxon>
        <taxon>Flavobacteriales</taxon>
        <taxon>Flavobacteriaceae</taxon>
        <taxon>Tenacibaculum</taxon>
    </lineage>
</organism>
<keyword evidence="16" id="KW-1185">Reference proteome</keyword>
<evidence type="ECO:0000256" key="2">
    <source>
        <dbReference type="ARBA" id="ARBA00022448"/>
    </source>
</evidence>
<dbReference type="Gene3D" id="2.40.170.20">
    <property type="entry name" value="TonB-dependent receptor, beta-barrel domain"/>
    <property type="match status" value="1"/>
</dbReference>
<evidence type="ECO:0000256" key="8">
    <source>
        <dbReference type="ARBA" id="ARBA00023170"/>
    </source>
</evidence>
<gene>
    <name evidence="15" type="ORF">BA195_05410</name>
</gene>
<evidence type="ECO:0000313" key="15">
    <source>
        <dbReference type="EMBL" id="OCK44125.1"/>
    </source>
</evidence>
<evidence type="ECO:0000256" key="3">
    <source>
        <dbReference type="ARBA" id="ARBA00022452"/>
    </source>
</evidence>
<keyword evidence="6 11" id="KW-0798">TonB box</keyword>
<feature type="domain" description="TonB-dependent receptor-like beta-barrel" evidence="13">
    <location>
        <begin position="287"/>
        <end position="756"/>
    </location>
</feature>
<comment type="similarity">
    <text evidence="10 11">Belongs to the TonB-dependent receptor family.</text>
</comment>
<feature type="chain" id="PRO_5008640041" evidence="12">
    <location>
        <begin position="21"/>
        <end position="788"/>
    </location>
</feature>
<reference evidence="15 16" key="1">
    <citation type="submission" date="2016-06" db="EMBL/GenBank/DDBJ databases">
        <title>Draft Genome Sequence of Tenacibaculum soleae UCD-KL19.</title>
        <authorList>
            <person name="Eisen J.A."/>
            <person name="Coil D.A."/>
            <person name="Lujan K.M."/>
        </authorList>
    </citation>
    <scope>NUCLEOTIDE SEQUENCE [LARGE SCALE GENOMIC DNA]</scope>
    <source>
        <strain evidence="15 16">UCD-KL19</strain>
    </source>
</reference>
<evidence type="ECO:0000256" key="6">
    <source>
        <dbReference type="ARBA" id="ARBA00023077"/>
    </source>
</evidence>
<dbReference type="Proteomes" id="UP000093186">
    <property type="component" value="Unassembled WGS sequence"/>
</dbReference>
<dbReference type="Pfam" id="PF00593">
    <property type="entry name" value="TonB_dep_Rec_b-barrel"/>
    <property type="match status" value="1"/>
</dbReference>
<dbReference type="GO" id="GO:0009279">
    <property type="term" value="C:cell outer membrane"/>
    <property type="evidence" value="ECO:0007669"/>
    <property type="project" value="UniProtKB-SubCell"/>
</dbReference>
<keyword evidence="4 10" id="KW-0812">Transmembrane</keyword>
<dbReference type="EMBL" id="MAKX01000001">
    <property type="protein sequence ID" value="OCK44125.1"/>
    <property type="molecule type" value="Genomic_DNA"/>
</dbReference>
<dbReference type="AlphaFoldDB" id="A0A1B9Y2S9"/>
<feature type="domain" description="TonB-dependent receptor plug" evidence="14">
    <location>
        <begin position="123"/>
        <end position="222"/>
    </location>
</feature>
<dbReference type="PROSITE" id="PS52016">
    <property type="entry name" value="TONB_DEPENDENT_REC_3"/>
    <property type="match status" value="1"/>
</dbReference>
<evidence type="ECO:0000256" key="4">
    <source>
        <dbReference type="ARBA" id="ARBA00022692"/>
    </source>
</evidence>
<dbReference type="OrthoDB" id="9795928at2"/>
<dbReference type="STRING" id="447689.BA195_05410"/>
<protein>
    <submittedName>
        <fullName evidence="15">TonB-dependent receptor</fullName>
    </submittedName>
</protein>
<evidence type="ECO:0000256" key="11">
    <source>
        <dbReference type="RuleBase" id="RU003357"/>
    </source>
</evidence>
<dbReference type="InterPro" id="IPR037066">
    <property type="entry name" value="Plug_dom_sf"/>
</dbReference>
<dbReference type="InterPro" id="IPR039426">
    <property type="entry name" value="TonB-dep_rcpt-like"/>
</dbReference>
<dbReference type="Pfam" id="PF07715">
    <property type="entry name" value="Plug"/>
    <property type="match status" value="1"/>
</dbReference>
<proteinExistence type="inferred from homology"/>
<dbReference type="PANTHER" id="PTHR30069">
    <property type="entry name" value="TONB-DEPENDENT OUTER MEMBRANE RECEPTOR"/>
    <property type="match status" value="1"/>
</dbReference>
<name>A0A1B9Y2S9_9FLAO</name>